<feature type="transmembrane region" description="Helical" evidence="9">
    <location>
        <begin position="121"/>
        <end position="141"/>
    </location>
</feature>
<dbReference type="Pfam" id="PF00884">
    <property type="entry name" value="Sulfatase"/>
    <property type="match status" value="1"/>
</dbReference>
<evidence type="ECO:0000256" key="1">
    <source>
        <dbReference type="ARBA" id="ARBA00004651"/>
    </source>
</evidence>
<evidence type="ECO:0000256" key="4">
    <source>
        <dbReference type="ARBA" id="ARBA00022989"/>
    </source>
</evidence>
<reference evidence="11 12" key="1">
    <citation type="journal article" date="2009" name="Stand. Genomic Sci.">
        <title>Complete genome sequence of Thermanaerovibrio acidaminovorans type strain (Su883).</title>
        <authorList>
            <person name="Chovatia M."/>
            <person name="Sikorski J."/>
            <person name="Schroder M."/>
            <person name="Lapidus A."/>
            <person name="Nolan M."/>
            <person name="Tice H."/>
            <person name="Glavina Del Rio T."/>
            <person name="Copeland A."/>
            <person name="Cheng J.F."/>
            <person name="Lucas S."/>
            <person name="Chen F."/>
            <person name="Bruce D."/>
            <person name="Goodwin L."/>
            <person name="Pitluck S."/>
            <person name="Ivanova N."/>
            <person name="Mavromatis K."/>
            <person name="Ovchinnikova G."/>
            <person name="Pati A."/>
            <person name="Chen A."/>
            <person name="Palaniappan K."/>
            <person name="Land M."/>
            <person name="Hauser L."/>
            <person name="Chang Y.J."/>
            <person name="Jeffries C.D."/>
            <person name="Chain P."/>
            <person name="Saunders E."/>
            <person name="Detter J.C."/>
            <person name="Brettin T."/>
            <person name="Rohde M."/>
            <person name="Goker M."/>
            <person name="Spring S."/>
            <person name="Bristow J."/>
            <person name="Markowitz V."/>
            <person name="Hugenholtz P."/>
            <person name="Kyrpides N.C."/>
            <person name="Klenk H.P."/>
            <person name="Eisen J.A."/>
        </authorList>
    </citation>
    <scope>NUCLEOTIDE SEQUENCE [LARGE SCALE GENOMIC DNA]</scope>
    <source>
        <strain evidence="12">ATCC 49978 / DSM 6589 / Su883</strain>
    </source>
</reference>
<feature type="active site" evidence="6">
    <location>
        <position position="305"/>
    </location>
</feature>
<dbReference type="InterPro" id="IPR012160">
    <property type="entry name" value="LtaS-like"/>
</dbReference>
<dbReference type="KEGG" id="tai:Taci_0369"/>
<dbReference type="OrthoDB" id="5901192at2"/>
<keyword evidence="3 9" id="KW-0812">Transmembrane</keyword>
<dbReference type="InterPro" id="IPR050448">
    <property type="entry name" value="OpgB/LTA_synthase_biosynth"/>
</dbReference>
<dbReference type="Gene3D" id="3.30.1120.170">
    <property type="match status" value="1"/>
</dbReference>
<evidence type="ECO:0000256" key="7">
    <source>
        <dbReference type="PIRSR" id="PIRSR005091-2"/>
    </source>
</evidence>
<feature type="binding site" evidence="8">
    <location>
        <position position="478"/>
    </location>
    <ligand>
        <name>Mn(2+)</name>
        <dbReference type="ChEBI" id="CHEBI:29035"/>
    </ligand>
</feature>
<feature type="binding site" evidence="8">
    <location>
        <position position="263"/>
    </location>
    <ligand>
        <name>Mn(2+)</name>
        <dbReference type="ChEBI" id="CHEBI:29035"/>
    </ligand>
</feature>
<dbReference type="PANTHER" id="PTHR47371:SF3">
    <property type="entry name" value="PHOSPHOGLYCEROL TRANSFERASE I"/>
    <property type="match status" value="1"/>
</dbReference>
<organism evidence="11 12">
    <name type="scientific">Thermanaerovibrio acidaminovorans (strain ATCC 49978 / DSM 6589 / Su883)</name>
    <name type="common">Selenomonas acidaminovorans</name>
    <dbReference type="NCBI Taxonomy" id="525903"/>
    <lineage>
        <taxon>Bacteria</taxon>
        <taxon>Thermotogati</taxon>
        <taxon>Synergistota</taxon>
        <taxon>Synergistia</taxon>
        <taxon>Synergistales</taxon>
        <taxon>Synergistaceae</taxon>
        <taxon>Thermanaerovibrio</taxon>
    </lineage>
</organism>
<keyword evidence="7" id="KW-0479">Metal-binding</keyword>
<dbReference type="HOGENOM" id="CLU_021310_1_0_0"/>
<protein>
    <submittedName>
        <fullName evidence="11">Sulfatase</fullName>
    </submittedName>
</protein>
<evidence type="ECO:0000259" key="10">
    <source>
        <dbReference type="Pfam" id="PF00884"/>
    </source>
</evidence>
<comment type="subcellular location">
    <subcellularLocation>
        <location evidence="1">Cell membrane</location>
        <topology evidence="1">Multi-pass membrane protein</topology>
    </subcellularLocation>
</comment>
<evidence type="ECO:0000256" key="6">
    <source>
        <dbReference type="PIRSR" id="PIRSR005091-1"/>
    </source>
</evidence>
<evidence type="ECO:0000256" key="9">
    <source>
        <dbReference type="SAM" id="Phobius"/>
    </source>
</evidence>
<keyword evidence="4 9" id="KW-1133">Transmembrane helix</keyword>
<feature type="domain" description="Sulfatase N-terminal" evidence="10">
    <location>
        <begin position="256"/>
        <end position="544"/>
    </location>
</feature>
<evidence type="ECO:0000256" key="2">
    <source>
        <dbReference type="ARBA" id="ARBA00022475"/>
    </source>
</evidence>
<feature type="transmembrane region" description="Helical" evidence="9">
    <location>
        <begin position="73"/>
        <end position="95"/>
    </location>
</feature>
<dbReference type="GO" id="GO:0005886">
    <property type="term" value="C:plasma membrane"/>
    <property type="evidence" value="ECO:0007669"/>
    <property type="project" value="UniProtKB-SubCell"/>
</dbReference>
<evidence type="ECO:0000256" key="8">
    <source>
        <dbReference type="PIRSR" id="PIRSR005091-3"/>
    </source>
</evidence>
<dbReference type="RefSeq" id="WP_012869122.1">
    <property type="nucleotide sequence ID" value="NC_013522.1"/>
</dbReference>
<keyword evidence="5 9" id="KW-0472">Membrane</keyword>
<dbReference type="Gene3D" id="3.40.720.10">
    <property type="entry name" value="Alkaline Phosphatase, subunit A"/>
    <property type="match status" value="1"/>
</dbReference>
<feature type="binding site" evidence="7">
    <location>
        <position position="418"/>
    </location>
    <ligand>
        <name>substrate</name>
    </ligand>
</feature>
<keyword evidence="12" id="KW-1185">Reference proteome</keyword>
<evidence type="ECO:0000313" key="12">
    <source>
        <dbReference type="Proteomes" id="UP000002030"/>
    </source>
</evidence>
<dbReference type="eggNOG" id="COG1368">
    <property type="taxonomic scope" value="Bacteria"/>
</dbReference>
<feature type="transmembrane region" description="Helical" evidence="9">
    <location>
        <begin position="153"/>
        <end position="172"/>
    </location>
</feature>
<keyword evidence="2" id="KW-1003">Cell membrane</keyword>
<dbReference type="Proteomes" id="UP000002030">
    <property type="component" value="Chromosome"/>
</dbReference>
<dbReference type="GO" id="GO:0046872">
    <property type="term" value="F:metal ion binding"/>
    <property type="evidence" value="ECO:0007669"/>
    <property type="project" value="UniProtKB-KW"/>
</dbReference>
<dbReference type="AlphaFoldDB" id="D1B8K3"/>
<dbReference type="CDD" id="cd16015">
    <property type="entry name" value="LTA_synthase"/>
    <property type="match status" value="1"/>
</dbReference>
<name>D1B8K3_THEAS</name>
<dbReference type="EMBL" id="CP001818">
    <property type="protein sequence ID" value="ACZ18606.1"/>
    <property type="molecule type" value="Genomic_DNA"/>
</dbReference>
<dbReference type="InterPro" id="IPR017850">
    <property type="entry name" value="Alkaline_phosphatase_core_sf"/>
</dbReference>
<keyword evidence="7" id="KW-0464">Manganese</keyword>
<feature type="binding site" evidence="8">
    <location>
        <position position="305"/>
    </location>
    <ligand>
        <name>Mn(2+)</name>
        <dbReference type="ChEBI" id="CHEBI:29035"/>
    </ligand>
</feature>
<dbReference type="InterPro" id="IPR000917">
    <property type="entry name" value="Sulfatase_N"/>
</dbReference>
<dbReference type="EnsemblBacteria" id="ACZ18606">
    <property type="protein sequence ID" value="ACZ18606"/>
    <property type="gene ID" value="Taci_0369"/>
</dbReference>
<evidence type="ECO:0000256" key="5">
    <source>
        <dbReference type="ARBA" id="ARBA00023136"/>
    </source>
</evidence>
<feature type="transmembrane region" description="Helical" evidence="9">
    <location>
        <begin position="44"/>
        <end position="66"/>
    </location>
</feature>
<dbReference type="STRING" id="525903.Taci_0369"/>
<evidence type="ECO:0000313" key="11">
    <source>
        <dbReference type="EMBL" id="ACZ18606.1"/>
    </source>
</evidence>
<gene>
    <name evidence="11" type="ordered locus">Taci_0369</name>
</gene>
<proteinExistence type="predicted"/>
<dbReference type="SUPFAM" id="SSF53649">
    <property type="entry name" value="Alkaline phosphatase-like"/>
    <property type="match status" value="1"/>
</dbReference>
<sequence length="628" mass="69827">MKFRGNPGGIRGLAGHLIWPLAVWTVSSFKFLALCDSMRGGSQWWPQVLWSTILGALALSGLPLLLPRRVRPLGFVAVSALVSALCLADLLYYRYYTDLFTVRSLSLAGQLGDVWDSVRSLFSMGDLLFLMDLPVLLAVALLDLRSRERDLRFRFRAAGTCLCLLGLLPFGFQTGIVRLRVPGYVRAMWDRPAVMFTLGPVGYHLADLINASSDLFASRAVAAQDEEALLDWAVKRRQQVPVSQRDSLHGAGKGLNLIVVQVEALQGFVMNLKVGGQEVTPNLNRLARRSLYFPNVYNQTGAGNTCDAEFMVQTSLFPSATGVAYVRFSGNYFESLPRILQRNGYETLSMHGNRASFWNRHRMHPALGFQEFFSKERLRSDEEIGLGLSDRSFFEQGARILSERKGPFYAFMVTLSSHHPFSFQGIPRTLKLDGSLEGTFLGDYLNAIHYADAQIGRFLQDLRRRGILDRSVLVVYGDHTAIPNANGSELEVLLEQDLKDPLRWRALQKVPLMIRLPKGRGARVVETTGGHVDIGPTVASIMGVNMPLAFGQDLLTARVGTVVFRNGTFIRGGVFVDPTARMAWSMGTLSEVPFDAYRDLAEGASEALRLSDLLLEKDMAQRVCERLP</sequence>
<feature type="binding site" evidence="8">
    <location>
        <position position="479"/>
    </location>
    <ligand>
        <name>Mn(2+)</name>
        <dbReference type="ChEBI" id="CHEBI:29035"/>
    </ligand>
</feature>
<dbReference type="PANTHER" id="PTHR47371">
    <property type="entry name" value="LIPOTEICHOIC ACID SYNTHASE"/>
    <property type="match status" value="1"/>
</dbReference>
<evidence type="ECO:0000256" key="3">
    <source>
        <dbReference type="ARBA" id="ARBA00022692"/>
    </source>
</evidence>
<accession>D1B8K3</accession>
<dbReference type="PATRIC" id="fig|525903.6.peg.373"/>
<dbReference type="PIRSF" id="PIRSF005091">
    <property type="entry name" value="Mmb_sulf_HI1246"/>
    <property type="match status" value="1"/>
</dbReference>
<feature type="transmembrane region" description="Helical" evidence="9">
    <location>
        <begin position="12"/>
        <end position="32"/>
    </location>
</feature>